<evidence type="ECO:0000313" key="2">
    <source>
        <dbReference type="Proteomes" id="UP001589575"/>
    </source>
</evidence>
<dbReference type="EMBL" id="JBHMFI010000001">
    <property type="protein sequence ID" value="MFB9070111.1"/>
    <property type="molecule type" value="Genomic_DNA"/>
</dbReference>
<comment type="caution">
    <text evidence="1">The sequence shown here is derived from an EMBL/GenBank/DDBJ whole genome shotgun (WGS) entry which is preliminary data.</text>
</comment>
<evidence type="ECO:0000313" key="1">
    <source>
        <dbReference type="EMBL" id="MFB9070111.1"/>
    </source>
</evidence>
<protein>
    <submittedName>
        <fullName evidence="1">Uncharacterized protein</fullName>
    </submittedName>
</protein>
<organism evidence="1 2">
    <name type="scientific">Citricoccus parietis</name>
    <dbReference type="NCBI Taxonomy" id="592307"/>
    <lineage>
        <taxon>Bacteria</taxon>
        <taxon>Bacillati</taxon>
        <taxon>Actinomycetota</taxon>
        <taxon>Actinomycetes</taxon>
        <taxon>Micrococcales</taxon>
        <taxon>Micrococcaceae</taxon>
        <taxon>Citricoccus</taxon>
    </lineage>
</organism>
<sequence length="45" mass="5193">MRQTHLEQVVCPVPQELEEFHGCPLSRRIMPDDDYSSATFRGTSQ</sequence>
<reference evidence="1 2" key="1">
    <citation type="submission" date="2024-09" db="EMBL/GenBank/DDBJ databases">
        <authorList>
            <person name="Sun Q."/>
            <person name="Mori K."/>
        </authorList>
    </citation>
    <scope>NUCLEOTIDE SEQUENCE [LARGE SCALE GENOMIC DNA]</scope>
    <source>
        <strain evidence="1 2">CCM 7609</strain>
    </source>
</reference>
<accession>A0ABV5FTW3</accession>
<name>A0ABV5FTW3_9MICC</name>
<proteinExistence type="predicted"/>
<keyword evidence="2" id="KW-1185">Reference proteome</keyword>
<dbReference type="Proteomes" id="UP001589575">
    <property type="component" value="Unassembled WGS sequence"/>
</dbReference>
<gene>
    <name evidence="1" type="ORF">ACFFX0_02445</name>
</gene>